<dbReference type="InterPro" id="IPR000994">
    <property type="entry name" value="Pept_M24"/>
</dbReference>
<sequence>MPTYTDPPTAADANPIERVLSRIRTKSADLPTPEEVEGFRLAQKLSFSCAQAVAAEMRPGWTEGQTQDWMTSYLHDHGVRTSLHKPIVGFGPRSLAPDAEWFPAKGAGLTLEDNDVAIIDCAPIVNGYAGDVAYTIQVGDVPELTEAMDFLSDLRNRIPGQFTLPETAATIFEWVTGEMEGAGYQNAVNGYHGHILGHRVYRHRPASANFRHYLPTVPFGYKASWHSPGFLLKSIRRALMPELLGPFHTGPKTGVWAIEPHLRVGTKYGVKFEELLVVEDGYAYWLDDTSQKRIVITAGN</sequence>
<evidence type="ECO:0000259" key="1">
    <source>
        <dbReference type="Pfam" id="PF00557"/>
    </source>
</evidence>
<gene>
    <name evidence="2" type="ORF">R4315_26035</name>
</gene>
<dbReference type="GO" id="GO:0016787">
    <property type="term" value="F:hydrolase activity"/>
    <property type="evidence" value="ECO:0007669"/>
    <property type="project" value="UniProtKB-KW"/>
</dbReference>
<evidence type="ECO:0000313" key="3">
    <source>
        <dbReference type="Proteomes" id="UP001185863"/>
    </source>
</evidence>
<dbReference type="PANTHER" id="PTHR46112:SF2">
    <property type="entry name" value="XAA-PRO AMINOPEPTIDASE P-RELATED"/>
    <property type="match status" value="1"/>
</dbReference>
<dbReference type="PANTHER" id="PTHR46112">
    <property type="entry name" value="AMINOPEPTIDASE"/>
    <property type="match status" value="1"/>
</dbReference>
<dbReference type="Proteomes" id="UP001185863">
    <property type="component" value="Unassembled WGS sequence"/>
</dbReference>
<name>A0AAE4V300_9NOCA</name>
<organism evidence="2 3">
    <name type="scientific">Rhodococcus oxybenzonivorans</name>
    <dbReference type="NCBI Taxonomy" id="1990687"/>
    <lineage>
        <taxon>Bacteria</taxon>
        <taxon>Bacillati</taxon>
        <taxon>Actinomycetota</taxon>
        <taxon>Actinomycetes</taxon>
        <taxon>Mycobacteriales</taxon>
        <taxon>Nocardiaceae</taxon>
        <taxon>Rhodococcus</taxon>
    </lineage>
</organism>
<dbReference type="CDD" id="cd01066">
    <property type="entry name" value="APP_MetAP"/>
    <property type="match status" value="1"/>
</dbReference>
<keyword evidence="2" id="KW-0378">Hydrolase</keyword>
<dbReference type="InterPro" id="IPR036005">
    <property type="entry name" value="Creatinase/aminopeptidase-like"/>
</dbReference>
<dbReference type="SUPFAM" id="SSF55920">
    <property type="entry name" value="Creatinase/aminopeptidase"/>
    <property type="match status" value="1"/>
</dbReference>
<comment type="caution">
    <text evidence="2">The sequence shown here is derived from an EMBL/GenBank/DDBJ whole genome shotgun (WGS) entry which is preliminary data.</text>
</comment>
<proteinExistence type="predicted"/>
<feature type="domain" description="Peptidase M24" evidence="1">
    <location>
        <begin position="38"/>
        <end position="279"/>
    </location>
</feature>
<dbReference type="EMBL" id="JAWLUP010000119">
    <property type="protein sequence ID" value="MDV7267986.1"/>
    <property type="molecule type" value="Genomic_DNA"/>
</dbReference>
<protein>
    <submittedName>
        <fullName evidence="2">M24 family metallopeptidase</fullName>
        <ecNumber evidence="2">3.4.-.-</ecNumber>
    </submittedName>
</protein>
<dbReference type="Gene3D" id="3.90.230.10">
    <property type="entry name" value="Creatinase/methionine aminopeptidase superfamily"/>
    <property type="match status" value="1"/>
</dbReference>
<dbReference type="EC" id="3.4.-.-" evidence="2"/>
<dbReference type="InterPro" id="IPR050659">
    <property type="entry name" value="Peptidase_M24B"/>
</dbReference>
<reference evidence="2" key="1">
    <citation type="submission" date="2023-10" db="EMBL/GenBank/DDBJ databases">
        <title>Development of a sustainable strategy for remediation of hydrocarbon-contaminated territories based on the waste exchange concept.</title>
        <authorList>
            <person name="Krivoruchko A."/>
        </authorList>
    </citation>
    <scope>NUCLEOTIDE SEQUENCE</scope>
    <source>
        <strain evidence="2">IEGM 68</strain>
    </source>
</reference>
<dbReference type="Pfam" id="PF00557">
    <property type="entry name" value="Peptidase_M24"/>
    <property type="match status" value="1"/>
</dbReference>
<accession>A0AAE4V300</accession>
<dbReference type="RefSeq" id="WP_213572770.1">
    <property type="nucleotide sequence ID" value="NZ_JAWLUP010000119.1"/>
</dbReference>
<evidence type="ECO:0000313" key="2">
    <source>
        <dbReference type="EMBL" id="MDV7267986.1"/>
    </source>
</evidence>
<dbReference type="AlphaFoldDB" id="A0AAE4V300"/>